<feature type="domain" description="CID" evidence="2">
    <location>
        <begin position="3"/>
        <end position="140"/>
    </location>
</feature>
<dbReference type="AlphaFoldDB" id="A0AA91Q474"/>
<feature type="compositionally biased region" description="Acidic residues" evidence="1">
    <location>
        <begin position="379"/>
        <end position="393"/>
    </location>
</feature>
<dbReference type="FunFam" id="1.25.40.90:FF:000016">
    <property type="entry name" value="mRNA cleavage factor complex component Pcf11"/>
    <property type="match status" value="1"/>
</dbReference>
<dbReference type="Pfam" id="PF04818">
    <property type="entry name" value="CID"/>
    <property type="match status" value="1"/>
</dbReference>
<reference evidence="3 4" key="1">
    <citation type="submission" date="2017-04" db="EMBL/GenBank/DDBJ databases">
        <title>Draft genome of the yeast Clavispora lusitaniae type strain CBS 6936.</title>
        <authorList>
            <person name="Durrens P."/>
            <person name="Klopp C."/>
            <person name="Biteau N."/>
            <person name="Fitton-Ouhabi V."/>
            <person name="Dementhon K."/>
            <person name="Accoceberry I."/>
            <person name="Sherman D.J."/>
            <person name="Noel T."/>
        </authorList>
    </citation>
    <scope>NUCLEOTIDE SEQUENCE [LARGE SCALE GENOMIC DNA]</scope>
    <source>
        <strain evidence="3 4">CBS 6936</strain>
    </source>
</reference>
<proteinExistence type="predicted"/>
<evidence type="ECO:0000259" key="2">
    <source>
        <dbReference type="PROSITE" id="PS51391"/>
    </source>
</evidence>
<sequence>MSEEPFSAEYFQHLLTSLTLNSRALIVELTGLAEKHIDHAAVMVQLIEERIARILPKYKLYSFYLLDSIVKNIGNPYNLLFAANLYKNFTDTYLIVTDTATRQNLINLFKTWLTGKTLAGQDLFPQEILAKIEKFIIKATSLNAAAPDAGAARISRDALLREANYLLQYVIALDDGVDKLAQAHSLSENNTAFVQECRRARNTMVYDINSISESVMMESKAEFDAKKDSYALSLQKIRRTLDDQSFQQQDLVSRLTRALESKVELNLVPKHVDVLMILGVSAYDEFDSFLAQWGKIPVQTTPAETVPAVKDSDSKTGAESETAIETETEAEAEPRSPETPASLASTFGLNMDSFNFADSLLGSPKNEIRHMRSNSYSDDSMDEDEYDPEETLNEVDGRHSPPSSAGPVFAGKSSMKRPANGEERVVKRVRFDL</sequence>
<dbReference type="InterPro" id="IPR045154">
    <property type="entry name" value="PCF11-like"/>
</dbReference>
<dbReference type="Proteomes" id="UP000195602">
    <property type="component" value="Unassembled WGS sequence"/>
</dbReference>
<dbReference type="SUPFAM" id="SSF48464">
    <property type="entry name" value="ENTH/VHS domain"/>
    <property type="match status" value="1"/>
</dbReference>
<dbReference type="InterPro" id="IPR006569">
    <property type="entry name" value="CID_dom"/>
</dbReference>
<gene>
    <name evidence="3" type="ORF">A9F13_02g02167</name>
</gene>
<dbReference type="GO" id="GO:0005737">
    <property type="term" value="C:cytoplasm"/>
    <property type="evidence" value="ECO:0007669"/>
    <property type="project" value="TreeGrafter"/>
</dbReference>
<evidence type="ECO:0000313" key="4">
    <source>
        <dbReference type="Proteomes" id="UP000195602"/>
    </source>
</evidence>
<dbReference type="PANTHER" id="PTHR15921:SF3">
    <property type="entry name" value="PRE-MRNA CLEAVAGE COMPLEX 2 PROTEIN PCF11"/>
    <property type="match status" value="1"/>
</dbReference>
<dbReference type="GO" id="GO:0003729">
    <property type="term" value="F:mRNA binding"/>
    <property type="evidence" value="ECO:0007669"/>
    <property type="project" value="InterPro"/>
</dbReference>
<name>A0AA91Q474_CLALS</name>
<dbReference type="GO" id="GO:0005849">
    <property type="term" value="C:mRNA cleavage factor complex"/>
    <property type="evidence" value="ECO:0007669"/>
    <property type="project" value="TreeGrafter"/>
</dbReference>
<dbReference type="InterPro" id="IPR008942">
    <property type="entry name" value="ENTH_VHS"/>
</dbReference>
<protein>
    <recommendedName>
        <fullName evidence="2">CID domain-containing protein</fullName>
    </recommendedName>
</protein>
<evidence type="ECO:0000313" key="3">
    <source>
        <dbReference type="EMBL" id="OVF10407.1"/>
    </source>
</evidence>
<dbReference type="EMBL" id="LYUB02000002">
    <property type="protein sequence ID" value="OVF10407.1"/>
    <property type="molecule type" value="Genomic_DNA"/>
</dbReference>
<dbReference type="GO" id="GO:0006369">
    <property type="term" value="P:termination of RNA polymerase II transcription"/>
    <property type="evidence" value="ECO:0007669"/>
    <property type="project" value="InterPro"/>
</dbReference>
<dbReference type="Gene3D" id="1.25.40.90">
    <property type="match status" value="1"/>
</dbReference>
<feature type="region of interest" description="Disordered" evidence="1">
    <location>
        <begin position="370"/>
        <end position="422"/>
    </location>
</feature>
<comment type="caution">
    <text evidence="3">The sequence shown here is derived from an EMBL/GenBank/DDBJ whole genome shotgun (WGS) entry which is preliminary data.</text>
</comment>
<accession>A0AA91Q474</accession>
<dbReference type="CDD" id="cd16982">
    <property type="entry name" value="CID_Pcf11"/>
    <property type="match status" value="1"/>
</dbReference>
<feature type="region of interest" description="Disordered" evidence="1">
    <location>
        <begin position="304"/>
        <end position="344"/>
    </location>
</feature>
<dbReference type="PROSITE" id="PS51391">
    <property type="entry name" value="CID"/>
    <property type="match status" value="1"/>
</dbReference>
<dbReference type="KEGG" id="clus:A9F13_02g02167"/>
<organism evidence="3 4">
    <name type="scientific">Clavispora lusitaniae</name>
    <name type="common">Candida lusitaniae</name>
    <dbReference type="NCBI Taxonomy" id="36911"/>
    <lineage>
        <taxon>Eukaryota</taxon>
        <taxon>Fungi</taxon>
        <taxon>Dikarya</taxon>
        <taxon>Ascomycota</taxon>
        <taxon>Saccharomycotina</taxon>
        <taxon>Pichiomycetes</taxon>
        <taxon>Metschnikowiaceae</taxon>
        <taxon>Clavispora</taxon>
    </lineage>
</organism>
<evidence type="ECO:0000256" key="1">
    <source>
        <dbReference type="SAM" id="MobiDB-lite"/>
    </source>
</evidence>
<feature type="compositionally biased region" description="Acidic residues" evidence="1">
    <location>
        <begin position="322"/>
        <end position="331"/>
    </location>
</feature>
<dbReference type="GO" id="GO:0031124">
    <property type="term" value="P:mRNA 3'-end processing"/>
    <property type="evidence" value="ECO:0007669"/>
    <property type="project" value="InterPro"/>
</dbReference>
<dbReference type="InterPro" id="IPR047415">
    <property type="entry name" value="Pcf11_CID"/>
</dbReference>
<dbReference type="SMART" id="SM00582">
    <property type="entry name" value="RPR"/>
    <property type="match status" value="1"/>
</dbReference>
<dbReference type="PANTHER" id="PTHR15921">
    <property type="entry name" value="PRE-MRNA CLEAVAGE COMPLEX II"/>
    <property type="match status" value="1"/>
</dbReference>
<dbReference type="GO" id="GO:0000993">
    <property type="term" value="F:RNA polymerase II complex binding"/>
    <property type="evidence" value="ECO:0007669"/>
    <property type="project" value="InterPro"/>
</dbReference>